<keyword evidence="3 7" id="KW-0812">Transmembrane</keyword>
<dbReference type="NCBIfam" id="TIGR00765">
    <property type="entry name" value="yihY_not_rbn"/>
    <property type="match status" value="1"/>
</dbReference>
<evidence type="ECO:0000256" key="3">
    <source>
        <dbReference type="ARBA" id="ARBA00022692"/>
    </source>
</evidence>
<keyword evidence="9" id="KW-1185">Reference proteome</keyword>
<feature type="region of interest" description="Disordered" evidence="6">
    <location>
        <begin position="289"/>
        <end position="330"/>
    </location>
</feature>
<comment type="subcellular location">
    <subcellularLocation>
        <location evidence="1">Cell membrane</location>
        <topology evidence="1">Multi-pass membrane protein</topology>
    </subcellularLocation>
</comment>
<feature type="transmembrane region" description="Helical" evidence="7">
    <location>
        <begin position="259"/>
        <end position="281"/>
    </location>
</feature>
<accession>A0ABV6QS18</accession>
<evidence type="ECO:0000256" key="2">
    <source>
        <dbReference type="ARBA" id="ARBA00022475"/>
    </source>
</evidence>
<name>A0ABV6QS18_9ACTN</name>
<evidence type="ECO:0000256" key="7">
    <source>
        <dbReference type="SAM" id="Phobius"/>
    </source>
</evidence>
<organism evidence="8 9">
    <name type="scientific">Kribbella deserti</name>
    <dbReference type="NCBI Taxonomy" id="1926257"/>
    <lineage>
        <taxon>Bacteria</taxon>
        <taxon>Bacillati</taxon>
        <taxon>Actinomycetota</taxon>
        <taxon>Actinomycetes</taxon>
        <taxon>Propionibacteriales</taxon>
        <taxon>Kribbellaceae</taxon>
        <taxon>Kribbella</taxon>
    </lineage>
</organism>
<sequence>MSKNERTPGREAEAPRQIPAAGWWQILKRAWAEAKTDQVPLLAAGVAFFGFLSLFPAMIAAVLTYGLVAEPAQIRTQVDELAGALPGSARDLLLQQVEALTSAPQQALGIGLVISLLTALWSASGGVGYLITAVNLAYDEEETRGFVRRKGLALGMTLGAILFVVLAAGLMALGPALFGSGEVSTPVRIAVEIGRLLLAVVLMSIALAITYRLAPDRDAPRLRWVSIGATVATITWLIVSAAFSLYVETFGNYAKTYGSLAAVVVLMLWLWLTVYAVLLGAEINAESEEQTIRDTTKGPPQPVGERNAVKADSVPEDGVQSNSVRTSGRS</sequence>
<proteinExistence type="predicted"/>
<dbReference type="PIRSF" id="PIRSF035875">
    <property type="entry name" value="RNase_BN"/>
    <property type="match status" value="1"/>
</dbReference>
<evidence type="ECO:0000313" key="9">
    <source>
        <dbReference type="Proteomes" id="UP001589890"/>
    </source>
</evidence>
<keyword evidence="4 7" id="KW-1133">Transmembrane helix</keyword>
<dbReference type="InterPro" id="IPR017039">
    <property type="entry name" value="Virul_fac_BrkB"/>
</dbReference>
<protein>
    <submittedName>
        <fullName evidence="8">YihY/virulence factor BrkB family protein</fullName>
    </submittedName>
</protein>
<evidence type="ECO:0000256" key="5">
    <source>
        <dbReference type="ARBA" id="ARBA00023136"/>
    </source>
</evidence>
<dbReference type="PANTHER" id="PTHR30213">
    <property type="entry name" value="INNER MEMBRANE PROTEIN YHJD"/>
    <property type="match status" value="1"/>
</dbReference>
<dbReference type="Pfam" id="PF03631">
    <property type="entry name" value="Virul_fac_BrkB"/>
    <property type="match status" value="1"/>
</dbReference>
<dbReference type="PANTHER" id="PTHR30213:SF0">
    <property type="entry name" value="UPF0761 MEMBRANE PROTEIN YIHY"/>
    <property type="match status" value="1"/>
</dbReference>
<feature type="compositionally biased region" description="Polar residues" evidence="6">
    <location>
        <begin position="319"/>
        <end position="330"/>
    </location>
</feature>
<comment type="caution">
    <text evidence="8">The sequence shown here is derived from an EMBL/GenBank/DDBJ whole genome shotgun (WGS) entry which is preliminary data.</text>
</comment>
<feature type="transmembrane region" description="Helical" evidence="7">
    <location>
        <begin position="107"/>
        <end position="131"/>
    </location>
</feature>
<dbReference type="EMBL" id="JBHLTC010000033">
    <property type="protein sequence ID" value="MFC0627435.1"/>
    <property type="molecule type" value="Genomic_DNA"/>
</dbReference>
<evidence type="ECO:0000256" key="6">
    <source>
        <dbReference type="SAM" id="MobiDB-lite"/>
    </source>
</evidence>
<feature type="transmembrane region" description="Helical" evidence="7">
    <location>
        <begin position="225"/>
        <end position="247"/>
    </location>
</feature>
<evidence type="ECO:0000313" key="8">
    <source>
        <dbReference type="EMBL" id="MFC0627435.1"/>
    </source>
</evidence>
<keyword evidence="5 7" id="KW-0472">Membrane</keyword>
<evidence type="ECO:0000256" key="1">
    <source>
        <dbReference type="ARBA" id="ARBA00004651"/>
    </source>
</evidence>
<dbReference type="Proteomes" id="UP001589890">
    <property type="component" value="Unassembled WGS sequence"/>
</dbReference>
<feature type="transmembrane region" description="Helical" evidence="7">
    <location>
        <begin position="39"/>
        <end position="68"/>
    </location>
</feature>
<reference evidence="8 9" key="1">
    <citation type="submission" date="2024-09" db="EMBL/GenBank/DDBJ databases">
        <authorList>
            <person name="Sun Q."/>
            <person name="Mori K."/>
        </authorList>
    </citation>
    <scope>NUCLEOTIDE SEQUENCE [LARGE SCALE GENOMIC DNA]</scope>
    <source>
        <strain evidence="8 9">CGMCC 1.15906</strain>
    </source>
</reference>
<feature type="transmembrane region" description="Helical" evidence="7">
    <location>
        <begin position="193"/>
        <end position="213"/>
    </location>
</feature>
<gene>
    <name evidence="8" type="ORF">ACFFGN_25400</name>
</gene>
<dbReference type="RefSeq" id="WP_380052201.1">
    <property type="nucleotide sequence ID" value="NZ_JBHLTC010000033.1"/>
</dbReference>
<evidence type="ECO:0000256" key="4">
    <source>
        <dbReference type="ARBA" id="ARBA00022989"/>
    </source>
</evidence>
<keyword evidence="2" id="KW-1003">Cell membrane</keyword>
<feature type="transmembrane region" description="Helical" evidence="7">
    <location>
        <begin position="152"/>
        <end position="173"/>
    </location>
</feature>